<reference evidence="5 6" key="1">
    <citation type="submission" date="2020-10" db="EMBL/GenBank/DDBJ databases">
        <title>Wide distribution of Phycisphaera-like planctomycetes from WD2101 soil group in peatlands and genome analysis of the first cultivated representative.</title>
        <authorList>
            <person name="Dedysh S.N."/>
            <person name="Beletsky A.V."/>
            <person name="Ivanova A."/>
            <person name="Kulichevskaya I.S."/>
            <person name="Suzina N.E."/>
            <person name="Philippov D.A."/>
            <person name="Rakitin A.L."/>
            <person name="Mardanov A.V."/>
            <person name="Ravin N.V."/>
        </authorList>
    </citation>
    <scope>NUCLEOTIDE SEQUENCE [LARGE SCALE GENOMIC DNA]</scope>
    <source>
        <strain evidence="5 6">M1803</strain>
    </source>
</reference>
<dbReference type="Gene3D" id="1.25.40.10">
    <property type="entry name" value="Tetratricopeptide repeat domain"/>
    <property type="match status" value="2"/>
</dbReference>
<dbReference type="SUPFAM" id="SSF48452">
    <property type="entry name" value="TPR-like"/>
    <property type="match status" value="3"/>
</dbReference>
<dbReference type="InterPro" id="IPR019734">
    <property type="entry name" value="TPR_rpt"/>
</dbReference>
<dbReference type="KEGG" id="hbs:IPV69_07065"/>
<dbReference type="Proteomes" id="UP000593765">
    <property type="component" value="Chromosome"/>
</dbReference>
<evidence type="ECO:0000313" key="6">
    <source>
        <dbReference type="Proteomes" id="UP000593765"/>
    </source>
</evidence>
<keyword evidence="2 3" id="KW-0802">TPR repeat</keyword>
<dbReference type="EMBL" id="CP063458">
    <property type="protein sequence ID" value="QOV91110.1"/>
    <property type="molecule type" value="Genomic_DNA"/>
</dbReference>
<dbReference type="PANTHER" id="PTHR45586">
    <property type="entry name" value="TPR REPEAT-CONTAINING PROTEIN PA4667"/>
    <property type="match status" value="1"/>
</dbReference>
<feature type="repeat" description="TPR" evidence="3">
    <location>
        <begin position="399"/>
        <end position="432"/>
    </location>
</feature>
<keyword evidence="1" id="KW-0677">Repeat</keyword>
<dbReference type="PROSITE" id="PS50005">
    <property type="entry name" value="TPR"/>
    <property type="match status" value="4"/>
</dbReference>
<dbReference type="SMART" id="SM00028">
    <property type="entry name" value="TPR"/>
    <property type="match status" value="8"/>
</dbReference>
<dbReference type="RefSeq" id="WP_206294237.1">
    <property type="nucleotide sequence ID" value="NZ_CP063458.1"/>
</dbReference>
<gene>
    <name evidence="5" type="ORF">IPV69_07065</name>
</gene>
<feature type="repeat" description="TPR" evidence="3">
    <location>
        <begin position="47"/>
        <end position="80"/>
    </location>
</feature>
<dbReference type="Pfam" id="PF14559">
    <property type="entry name" value="TPR_19"/>
    <property type="match status" value="1"/>
</dbReference>
<evidence type="ECO:0000256" key="1">
    <source>
        <dbReference type="ARBA" id="ARBA00022737"/>
    </source>
</evidence>
<feature type="chain" id="PRO_5034113054" evidence="4">
    <location>
        <begin position="29"/>
        <end position="461"/>
    </location>
</feature>
<evidence type="ECO:0000256" key="4">
    <source>
        <dbReference type="SAM" id="SignalP"/>
    </source>
</evidence>
<feature type="signal peptide" evidence="4">
    <location>
        <begin position="1"/>
        <end position="28"/>
    </location>
</feature>
<evidence type="ECO:0000313" key="5">
    <source>
        <dbReference type="EMBL" id="QOV91110.1"/>
    </source>
</evidence>
<keyword evidence="4" id="KW-0732">Signal</keyword>
<dbReference type="InterPro" id="IPR051012">
    <property type="entry name" value="CellSynth/LPSAsmb/PSIAsmb"/>
</dbReference>
<protein>
    <submittedName>
        <fullName evidence="5">Tetratricopeptide repeat protein</fullName>
    </submittedName>
</protein>
<dbReference type="PANTHER" id="PTHR45586:SF1">
    <property type="entry name" value="LIPOPOLYSACCHARIDE ASSEMBLY PROTEIN B"/>
    <property type="match status" value="1"/>
</dbReference>
<dbReference type="AlphaFoldDB" id="A0A7M2X2X1"/>
<dbReference type="Pfam" id="PF13432">
    <property type="entry name" value="TPR_16"/>
    <property type="match status" value="2"/>
</dbReference>
<organism evidence="5 6">
    <name type="scientific">Humisphaera borealis</name>
    <dbReference type="NCBI Taxonomy" id="2807512"/>
    <lineage>
        <taxon>Bacteria</taxon>
        <taxon>Pseudomonadati</taxon>
        <taxon>Planctomycetota</taxon>
        <taxon>Phycisphaerae</taxon>
        <taxon>Tepidisphaerales</taxon>
        <taxon>Tepidisphaeraceae</taxon>
        <taxon>Humisphaera</taxon>
    </lineage>
</organism>
<feature type="repeat" description="TPR" evidence="3">
    <location>
        <begin position="148"/>
        <end position="181"/>
    </location>
</feature>
<name>A0A7M2X2X1_9BACT</name>
<accession>A0A7M2X2X1</accession>
<keyword evidence="6" id="KW-1185">Reference proteome</keyword>
<evidence type="ECO:0000256" key="3">
    <source>
        <dbReference type="PROSITE-ProRule" id="PRU00339"/>
    </source>
</evidence>
<proteinExistence type="predicted"/>
<sequence length="461" mass="51389">MRSQRITLVAAVLSAIGLGTLNVTIVHAADAPATKPSTQPVDPAAQAEAIFKSGSDALYQGDYTRAVDLLSKAASLDKSKSSYRMHLARAYRYAGKPKEAEALLEEVLKQTPDHVEAGQVLAEIYARAENWKQVSETLEPLLKYRHDYTTYHLLAEAKFNLGDTESARSNFEEALKLNPNSASDHYQLANIYLSGNFFALAANAYQRALASGMHSPVLHYKLASAYFNLRNYFGQTQEVMIKSGKPESIHQEWFLIEPVAGKKDYWRAAPSASAVYQVAKAVAEGLEERTDIRFLMANIYLNAGRYQRAHEMFAQLEKAIPKEDKALFHYYYGQAAFGLGKYDDYLARLQEAIKLDAGAYQSTLVDAYLKVAEQYNQAGDLEKHIEYLIKAVGQSPQTASLHLSLGSAYEEAQKYEQAVTQWKMVLDLEPEHPRRIELTNLIGKYAGMKAEQPATKPAGKI</sequence>
<feature type="repeat" description="TPR" evidence="3">
    <location>
        <begin position="365"/>
        <end position="398"/>
    </location>
</feature>
<dbReference type="InterPro" id="IPR011990">
    <property type="entry name" value="TPR-like_helical_dom_sf"/>
</dbReference>
<evidence type="ECO:0000256" key="2">
    <source>
        <dbReference type="ARBA" id="ARBA00022803"/>
    </source>
</evidence>